<dbReference type="GO" id="GO:0004722">
    <property type="term" value="F:protein serine/threonine phosphatase activity"/>
    <property type="evidence" value="ECO:0007669"/>
    <property type="project" value="UniProtKB-EC"/>
</dbReference>
<evidence type="ECO:0000256" key="9">
    <source>
        <dbReference type="SAM" id="Phobius"/>
    </source>
</evidence>
<comment type="cofactor">
    <cofactor evidence="1">
        <name>Mn(2+)</name>
        <dbReference type="ChEBI" id="CHEBI:29035"/>
    </cofactor>
</comment>
<dbReference type="InterPro" id="IPR001932">
    <property type="entry name" value="PPM-type_phosphatase-like_dom"/>
</dbReference>
<dbReference type="Pfam" id="PF00481">
    <property type="entry name" value="PP2C"/>
    <property type="match status" value="1"/>
</dbReference>
<evidence type="ECO:0000256" key="8">
    <source>
        <dbReference type="ARBA" id="ARBA00023211"/>
    </source>
</evidence>
<dbReference type="SMART" id="SM00240">
    <property type="entry name" value="FHA"/>
    <property type="match status" value="1"/>
</dbReference>
<evidence type="ECO:0000313" key="13">
    <source>
        <dbReference type="Proteomes" id="UP000594263"/>
    </source>
</evidence>
<reference evidence="12" key="1">
    <citation type="submission" date="2021-01" db="UniProtKB">
        <authorList>
            <consortium name="EnsemblPlants"/>
        </authorList>
    </citation>
    <scope>IDENTIFICATION</scope>
</reference>
<name>A0A7N0TJX7_KALFE</name>
<evidence type="ECO:0000256" key="4">
    <source>
        <dbReference type="ARBA" id="ARBA00022723"/>
    </source>
</evidence>
<feature type="transmembrane region" description="Helical" evidence="9">
    <location>
        <begin position="7"/>
        <end position="28"/>
    </location>
</feature>
<keyword evidence="13" id="KW-1185">Reference proteome</keyword>
<keyword evidence="6" id="KW-0460">Magnesium</keyword>
<comment type="cofactor">
    <cofactor evidence="2">
        <name>Mg(2+)</name>
        <dbReference type="ChEBI" id="CHEBI:18420"/>
    </cofactor>
</comment>
<evidence type="ECO:0000259" key="11">
    <source>
        <dbReference type="PROSITE" id="PS51746"/>
    </source>
</evidence>
<evidence type="ECO:0000256" key="7">
    <source>
        <dbReference type="ARBA" id="ARBA00022912"/>
    </source>
</evidence>
<dbReference type="CDD" id="cd00143">
    <property type="entry name" value="PP2Cc"/>
    <property type="match status" value="1"/>
</dbReference>
<dbReference type="CDD" id="cd22678">
    <property type="entry name" value="FHA_PP2C70-like"/>
    <property type="match status" value="1"/>
</dbReference>
<evidence type="ECO:0000256" key="2">
    <source>
        <dbReference type="ARBA" id="ARBA00001946"/>
    </source>
</evidence>
<keyword evidence="8" id="KW-0464">Manganese</keyword>
<dbReference type="Gene3D" id="3.60.40.10">
    <property type="entry name" value="PPM-type phosphatase domain"/>
    <property type="match status" value="1"/>
</dbReference>
<feature type="domain" description="PPM-type phosphatase" evidence="11">
    <location>
        <begin position="296"/>
        <end position="568"/>
    </location>
</feature>
<dbReference type="AlphaFoldDB" id="A0A7N0TJX7"/>
<keyword evidence="9" id="KW-1133">Transmembrane helix</keyword>
<evidence type="ECO:0000259" key="10">
    <source>
        <dbReference type="PROSITE" id="PS50006"/>
    </source>
</evidence>
<dbReference type="InterPro" id="IPR015655">
    <property type="entry name" value="PP2C"/>
</dbReference>
<keyword evidence="4" id="KW-0479">Metal-binding</keyword>
<evidence type="ECO:0000256" key="6">
    <source>
        <dbReference type="ARBA" id="ARBA00022842"/>
    </source>
</evidence>
<keyword evidence="5" id="KW-0378">Hydrolase</keyword>
<dbReference type="PANTHER" id="PTHR13832:SF643">
    <property type="entry name" value="PROTEIN PHOSPHATASE 2C-RELATED"/>
    <property type="match status" value="1"/>
</dbReference>
<dbReference type="Gramene" id="Kaladp0039s0319.1.v1.1">
    <property type="protein sequence ID" value="Kaladp0039s0319.1.v1.1"/>
    <property type="gene ID" value="Kaladp0039s0319.v1.1"/>
</dbReference>
<dbReference type="EC" id="3.1.3.16" evidence="3"/>
<keyword evidence="7" id="KW-0904">Protein phosphatase</keyword>
<dbReference type="SUPFAM" id="SSF49879">
    <property type="entry name" value="SMAD/FHA domain"/>
    <property type="match status" value="1"/>
</dbReference>
<dbReference type="EnsemblPlants" id="Kaladp0039s0319.1.v1.1">
    <property type="protein sequence ID" value="Kaladp0039s0319.1.v1.1"/>
    <property type="gene ID" value="Kaladp0039s0319.v1.1"/>
</dbReference>
<keyword evidence="9" id="KW-0812">Transmembrane</keyword>
<keyword evidence="9" id="KW-0472">Membrane</keyword>
<dbReference type="Pfam" id="PF00498">
    <property type="entry name" value="FHA"/>
    <property type="match status" value="1"/>
</dbReference>
<dbReference type="OMA" id="NHYYEGC"/>
<sequence>MMELAHTILLYLLLPLMLLLIIILLIIFCKPWRYLSPSSFRIRPLTGGDLERPLVSDEVGVLQYQGHNFERNDDVEGLHGQPEGLFSSPRNHGLVYKQRPPPAAPPLAQDASIVLDVTPDLSEHVFVGQTLKWQRQKNKAAQEEDLSKSKETSISVHNERLDKIGHKDVVNRGSSLTLEVISGPASGYRHTVKNTSKLPLTLGRTSPSDLSLKDSEVSGKHAMINWNLNKNKWELIDMGSLNGTLLNQLAVNHPDSGSRQWGDPVELANGDIITLGTTSNISVKIDSPTELKLPFDVGMVSDPMAVRRGGRKLPMEDVCYYQWPLHGADQFGLFGICDGHGGAAAAKSVSKILPEKIAGLLSDSARRDRVFSLHNASDLLKDAFYQTEANLNHHYEGCTATVLLVWTDDNDMFFAQCGNVGDSACIISIDGKLYKMSEDHRVTSLTERERIKQTGEALKDGETRLCGLNLARMLGDKFLKEQDARFSSEPYISEVLCIKRGANTFALLASDGFWDVIGAKKAIQLVAQAREKSSRDGDTSAEKIASFLLNEARKLRTKDNTSIIYLDLDTLRGSL</sequence>
<evidence type="ECO:0000256" key="1">
    <source>
        <dbReference type="ARBA" id="ARBA00001936"/>
    </source>
</evidence>
<evidence type="ECO:0000256" key="3">
    <source>
        <dbReference type="ARBA" id="ARBA00013081"/>
    </source>
</evidence>
<protein>
    <recommendedName>
        <fullName evidence="3">protein-serine/threonine phosphatase</fullName>
        <ecNumber evidence="3">3.1.3.16</ecNumber>
    </recommendedName>
</protein>
<dbReference type="InterPro" id="IPR008984">
    <property type="entry name" value="SMAD_FHA_dom_sf"/>
</dbReference>
<dbReference type="SUPFAM" id="SSF81606">
    <property type="entry name" value="PP2C-like"/>
    <property type="match status" value="1"/>
</dbReference>
<proteinExistence type="predicted"/>
<dbReference type="PROSITE" id="PS50006">
    <property type="entry name" value="FHA_DOMAIN"/>
    <property type="match status" value="1"/>
</dbReference>
<evidence type="ECO:0000313" key="12">
    <source>
        <dbReference type="EnsemblPlants" id="Kaladp0039s0319.1.v1.1"/>
    </source>
</evidence>
<dbReference type="InterPro" id="IPR000222">
    <property type="entry name" value="PP2C_BS"/>
</dbReference>
<dbReference type="InterPro" id="IPR036457">
    <property type="entry name" value="PPM-type-like_dom_sf"/>
</dbReference>
<dbReference type="SMART" id="SM00332">
    <property type="entry name" value="PP2Cc"/>
    <property type="match status" value="1"/>
</dbReference>
<feature type="domain" description="FHA" evidence="10">
    <location>
        <begin position="200"/>
        <end position="251"/>
    </location>
</feature>
<dbReference type="PROSITE" id="PS01032">
    <property type="entry name" value="PPM_1"/>
    <property type="match status" value="1"/>
</dbReference>
<dbReference type="FunFam" id="3.60.40.10:FF:000047">
    <property type="entry name" value="Protein phosphatase 2C 70"/>
    <property type="match status" value="1"/>
</dbReference>
<dbReference type="PROSITE" id="PS51746">
    <property type="entry name" value="PPM_2"/>
    <property type="match status" value="1"/>
</dbReference>
<dbReference type="InterPro" id="IPR000253">
    <property type="entry name" value="FHA_dom"/>
</dbReference>
<evidence type="ECO:0000256" key="5">
    <source>
        <dbReference type="ARBA" id="ARBA00022801"/>
    </source>
</evidence>
<dbReference type="Proteomes" id="UP000594263">
    <property type="component" value="Unplaced"/>
</dbReference>
<dbReference type="PANTHER" id="PTHR13832">
    <property type="entry name" value="PROTEIN PHOSPHATASE 2C"/>
    <property type="match status" value="1"/>
</dbReference>
<organism evidence="12 13">
    <name type="scientific">Kalanchoe fedtschenkoi</name>
    <name type="common">Lavender scallops</name>
    <name type="synonym">South American air plant</name>
    <dbReference type="NCBI Taxonomy" id="63787"/>
    <lineage>
        <taxon>Eukaryota</taxon>
        <taxon>Viridiplantae</taxon>
        <taxon>Streptophyta</taxon>
        <taxon>Embryophyta</taxon>
        <taxon>Tracheophyta</taxon>
        <taxon>Spermatophyta</taxon>
        <taxon>Magnoliopsida</taxon>
        <taxon>eudicotyledons</taxon>
        <taxon>Gunneridae</taxon>
        <taxon>Pentapetalae</taxon>
        <taxon>Saxifragales</taxon>
        <taxon>Crassulaceae</taxon>
        <taxon>Kalanchoe</taxon>
    </lineage>
</organism>
<accession>A0A7N0TJX7</accession>
<dbReference type="GO" id="GO:0046872">
    <property type="term" value="F:metal ion binding"/>
    <property type="evidence" value="ECO:0007669"/>
    <property type="project" value="UniProtKB-KW"/>
</dbReference>
<dbReference type="Gene3D" id="2.60.200.20">
    <property type="match status" value="1"/>
</dbReference>